<organism evidence="2 3">
    <name type="scientific">Paractinoplanes globisporus</name>
    <dbReference type="NCBI Taxonomy" id="113565"/>
    <lineage>
        <taxon>Bacteria</taxon>
        <taxon>Bacillati</taxon>
        <taxon>Actinomycetota</taxon>
        <taxon>Actinomycetes</taxon>
        <taxon>Micromonosporales</taxon>
        <taxon>Micromonosporaceae</taxon>
        <taxon>Paractinoplanes</taxon>
    </lineage>
</organism>
<gene>
    <name evidence="2" type="ORF">ACFY35_14000</name>
</gene>
<name>A0ABW6WBT4_9ACTN</name>
<keyword evidence="3" id="KW-1185">Reference proteome</keyword>
<dbReference type="EMBL" id="JBIAZU010000002">
    <property type="protein sequence ID" value="MFF5290553.1"/>
    <property type="molecule type" value="Genomic_DNA"/>
</dbReference>
<reference evidence="2 3" key="1">
    <citation type="submission" date="2024-10" db="EMBL/GenBank/DDBJ databases">
        <title>The Natural Products Discovery Center: Release of the First 8490 Sequenced Strains for Exploring Actinobacteria Biosynthetic Diversity.</title>
        <authorList>
            <person name="Kalkreuter E."/>
            <person name="Kautsar S.A."/>
            <person name="Yang D."/>
            <person name="Bader C.D."/>
            <person name="Teijaro C.N."/>
            <person name="Fluegel L."/>
            <person name="Davis C.M."/>
            <person name="Simpson J.R."/>
            <person name="Lauterbach L."/>
            <person name="Steele A.D."/>
            <person name="Gui C."/>
            <person name="Meng S."/>
            <person name="Li G."/>
            <person name="Viehrig K."/>
            <person name="Ye F."/>
            <person name="Su P."/>
            <person name="Kiefer A.F."/>
            <person name="Nichols A."/>
            <person name="Cepeda A.J."/>
            <person name="Yan W."/>
            <person name="Fan B."/>
            <person name="Jiang Y."/>
            <person name="Adhikari A."/>
            <person name="Zheng C.-J."/>
            <person name="Schuster L."/>
            <person name="Cowan T.M."/>
            <person name="Smanski M.J."/>
            <person name="Chevrette M.G."/>
            <person name="De Carvalho L.P.S."/>
            <person name="Shen B."/>
        </authorList>
    </citation>
    <scope>NUCLEOTIDE SEQUENCE [LARGE SCALE GENOMIC DNA]</scope>
    <source>
        <strain evidence="2 3">NPDC000087</strain>
    </source>
</reference>
<feature type="region of interest" description="Disordered" evidence="1">
    <location>
        <begin position="43"/>
        <end position="95"/>
    </location>
</feature>
<proteinExistence type="predicted"/>
<dbReference type="Proteomes" id="UP001602245">
    <property type="component" value="Unassembled WGS sequence"/>
</dbReference>
<accession>A0ABW6WBT4</accession>
<protein>
    <submittedName>
        <fullName evidence="2">Uncharacterized protein</fullName>
    </submittedName>
</protein>
<dbReference type="RefSeq" id="WP_245577119.1">
    <property type="nucleotide sequence ID" value="NZ_JBIAZU010000002.1"/>
</dbReference>
<sequence>MLLLAACGGSGSGSGGSDSSNGGGNGRNSEFAAYTECLQKNGVTITVPSRGPRPSGAGFPSGMPRPSGSRGTGGGGFPGGGGGFQKPAGVDDATWQKAQEACASVRPSFGGGGRGNGMNAAFQNCLKDHGVTATDGRLDTNDATVKKALETCRVLQPQASATPTS</sequence>
<evidence type="ECO:0000313" key="3">
    <source>
        <dbReference type="Proteomes" id="UP001602245"/>
    </source>
</evidence>
<evidence type="ECO:0000256" key="1">
    <source>
        <dbReference type="SAM" id="MobiDB-lite"/>
    </source>
</evidence>
<feature type="compositionally biased region" description="Gly residues" evidence="1">
    <location>
        <begin position="8"/>
        <end position="26"/>
    </location>
</feature>
<feature type="compositionally biased region" description="Gly residues" evidence="1">
    <location>
        <begin position="70"/>
        <end position="84"/>
    </location>
</feature>
<feature type="region of interest" description="Disordered" evidence="1">
    <location>
        <begin position="1"/>
        <end position="29"/>
    </location>
</feature>
<evidence type="ECO:0000313" key="2">
    <source>
        <dbReference type="EMBL" id="MFF5290553.1"/>
    </source>
</evidence>
<comment type="caution">
    <text evidence="2">The sequence shown here is derived from an EMBL/GenBank/DDBJ whole genome shotgun (WGS) entry which is preliminary data.</text>
</comment>
<feature type="compositionally biased region" description="Low complexity" evidence="1">
    <location>
        <begin position="58"/>
        <end position="69"/>
    </location>
</feature>